<evidence type="ECO:0000313" key="2">
    <source>
        <dbReference type="EMBL" id="EDS37905.1"/>
    </source>
</evidence>
<dbReference type="Gene3D" id="2.160.20.120">
    <property type="match status" value="1"/>
</dbReference>
<keyword evidence="4" id="KW-1185">Reference proteome</keyword>
<dbReference type="OMA" id="KTQSWFE"/>
<proteinExistence type="predicted"/>
<dbReference type="PANTHER" id="PTHR34094">
    <property type="match status" value="1"/>
</dbReference>
<dbReference type="EnsemblMetazoa" id="CPIJ012644-RA">
    <property type="protein sequence ID" value="CPIJ012644-PA"/>
    <property type="gene ID" value="CPIJ012644"/>
</dbReference>
<evidence type="ECO:0000313" key="3">
    <source>
        <dbReference type="EnsemblMetazoa" id="CPIJ012644-PA"/>
    </source>
</evidence>
<reference evidence="3" key="2">
    <citation type="submission" date="2020-05" db="UniProtKB">
        <authorList>
            <consortium name="EnsemblMetazoa"/>
        </authorList>
    </citation>
    <scope>IDENTIFICATION</scope>
    <source>
        <strain evidence="3">JHB</strain>
    </source>
</reference>
<dbReference type="FunCoup" id="B0X030">
    <property type="interactions" value="107"/>
</dbReference>
<dbReference type="EMBL" id="DS232227">
    <property type="protein sequence ID" value="EDS37905.1"/>
    <property type="molecule type" value="Genomic_DNA"/>
</dbReference>
<name>B0X030_CULQU</name>
<dbReference type="PANTHER" id="PTHR34094:SF1">
    <property type="entry name" value="PROTEIN FAM185A"/>
    <property type="match status" value="1"/>
</dbReference>
<protein>
    <recommendedName>
        <fullName evidence="1">DUF4097 domain-containing protein</fullName>
    </recommendedName>
</protein>
<dbReference type="VEuPathDB" id="VectorBase:CQUJHB003716"/>
<dbReference type="KEGG" id="cqu:CpipJ_CPIJ012644"/>
<accession>B0X030</accession>
<evidence type="ECO:0000313" key="4">
    <source>
        <dbReference type="Proteomes" id="UP000002320"/>
    </source>
</evidence>
<feature type="domain" description="DUF4097" evidence="1">
    <location>
        <begin position="141"/>
        <end position="264"/>
    </location>
</feature>
<dbReference type="InParanoid" id="B0X030"/>
<dbReference type="eggNOG" id="ENOG502QQG7">
    <property type="taxonomic scope" value="Eukaryota"/>
</dbReference>
<sequence>MHFRVLPKLHYLVHQLQARQLSTAAGAAFRQVKQTLKQVDPYSRIRIQCRCNLRIVPADLLDNPDSNVLKVTLSSDDYNVDVQVSGKEVTIDGDGSGVEGDPDPECLLEVPIKSDLEVTNGGSTSIKDLYSDEIRSLRCTVIDLASADGNISCGGTTLAQTVRVACTGKGNILLDKLQGGEVDAESNEGSIRVNSSYTNSSSFRTTRGDLTLNNIHKLCRVFSGGAGKLAMNGFYGTLQADVASREVDLQLSELVGASSISATSAELVRLSISDTVHDSTEIAIKCDQLEVDPNMAGGKAPSQEDGMSVLGDSSRENKLNIDAGTGRVVLKKMSWADTFGFNLKVQ</sequence>
<dbReference type="InterPro" id="IPR025164">
    <property type="entry name" value="Toastrack_DUF4097"/>
</dbReference>
<reference evidence="2" key="1">
    <citation type="submission" date="2007-03" db="EMBL/GenBank/DDBJ databases">
        <title>Annotation of Culex pipiens quinquefasciatus.</title>
        <authorList>
            <consortium name="The Broad Institute Genome Sequencing Platform"/>
            <person name="Atkinson P.W."/>
            <person name="Hemingway J."/>
            <person name="Christensen B.M."/>
            <person name="Higgs S."/>
            <person name="Kodira C."/>
            <person name="Hannick L."/>
            <person name="Megy K."/>
            <person name="O'Leary S."/>
            <person name="Pearson M."/>
            <person name="Haas B.J."/>
            <person name="Mauceli E."/>
            <person name="Wortman J.R."/>
            <person name="Lee N.H."/>
            <person name="Guigo R."/>
            <person name="Stanke M."/>
            <person name="Alvarado L."/>
            <person name="Amedeo P."/>
            <person name="Antoine C.H."/>
            <person name="Arensburger P."/>
            <person name="Bidwell S.L."/>
            <person name="Crawford M."/>
            <person name="Camaro F."/>
            <person name="Devon K."/>
            <person name="Engels R."/>
            <person name="Hammond M."/>
            <person name="Howarth C."/>
            <person name="Koehrsen M."/>
            <person name="Lawson D."/>
            <person name="Montgomery P."/>
            <person name="Nene V."/>
            <person name="Nusbaum C."/>
            <person name="Puiu D."/>
            <person name="Romero-Severson J."/>
            <person name="Severson D.W."/>
            <person name="Shumway M."/>
            <person name="Sisk P."/>
            <person name="Stolte C."/>
            <person name="Zeng Q."/>
            <person name="Eisenstadt E."/>
            <person name="Fraser-Liggett C."/>
            <person name="Strausberg R."/>
            <person name="Galagan J."/>
            <person name="Birren B."/>
            <person name="Collins F.H."/>
        </authorList>
    </citation>
    <scope>NUCLEOTIDE SEQUENCE [LARGE SCALE GENOMIC DNA]</scope>
    <source>
        <strain evidence="2">JHB</strain>
    </source>
</reference>
<dbReference type="HOGENOM" id="CLU_781219_0_0_1"/>
<dbReference type="Pfam" id="PF13349">
    <property type="entry name" value="DUF4097"/>
    <property type="match status" value="1"/>
</dbReference>
<dbReference type="Proteomes" id="UP000002320">
    <property type="component" value="Unassembled WGS sequence"/>
</dbReference>
<dbReference type="STRING" id="7176.B0X030"/>
<gene>
    <name evidence="3" type="primary">6045695</name>
    <name evidence="2" type="ORF">CpipJ_CPIJ012644</name>
</gene>
<dbReference type="OrthoDB" id="5984441at2759"/>
<organism>
    <name type="scientific">Culex quinquefasciatus</name>
    <name type="common">Southern house mosquito</name>
    <name type="synonym">Culex pungens</name>
    <dbReference type="NCBI Taxonomy" id="7176"/>
    <lineage>
        <taxon>Eukaryota</taxon>
        <taxon>Metazoa</taxon>
        <taxon>Ecdysozoa</taxon>
        <taxon>Arthropoda</taxon>
        <taxon>Hexapoda</taxon>
        <taxon>Insecta</taxon>
        <taxon>Pterygota</taxon>
        <taxon>Neoptera</taxon>
        <taxon>Endopterygota</taxon>
        <taxon>Diptera</taxon>
        <taxon>Nematocera</taxon>
        <taxon>Culicoidea</taxon>
        <taxon>Culicidae</taxon>
        <taxon>Culicinae</taxon>
        <taxon>Culicini</taxon>
        <taxon>Culex</taxon>
        <taxon>Culex</taxon>
    </lineage>
</organism>
<evidence type="ECO:0000259" key="1">
    <source>
        <dbReference type="Pfam" id="PF13349"/>
    </source>
</evidence>
<dbReference type="VEuPathDB" id="VectorBase:CPIJ012644"/>
<dbReference type="AlphaFoldDB" id="B0X030"/>